<evidence type="ECO:0000313" key="8">
    <source>
        <dbReference type="Proteomes" id="UP001597641"/>
    </source>
</evidence>
<dbReference type="InterPro" id="IPR050727">
    <property type="entry name" value="GH43_arabinanases"/>
</dbReference>
<dbReference type="SUPFAM" id="SSF75005">
    <property type="entry name" value="Arabinanase/levansucrase/invertase"/>
    <property type="match status" value="1"/>
</dbReference>
<comment type="pathway">
    <text evidence="1 5">Glycan metabolism; L-arabinan degradation.</text>
</comment>
<evidence type="ECO:0000313" key="7">
    <source>
        <dbReference type="EMBL" id="MFD3002942.1"/>
    </source>
</evidence>
<protein>
    <submittedName>
        <fullName evidence="7">Arabinan endo-1,5-alpha-L-arabinosidase</fullName>
    </submittedName>
</protein>
<gene>
    <name evidence="7" type="ORF">ACFS7Z_21430</name>
</gene>
<dbReference type="CDD" id="cd18830">
    <property type="entry name" value="GH43_CjArb43A-like"/>
    <property type="match status" value="1"/>
</dbReference>
<reference evidence="8" key="1">
    <citation type="journal article" date="2019" name="Int. J. Syst. Evol. Microbiol.">
        <title>The Global Catalogue of Microorganisms (GCM) 10K type strain sequencing project: providing services to taxonomists for standard genome sequencing and annotation.</title>
        <authorList>
            <consortium name="The Broad Institute Genomics Platform"/>
            <consortium name="The Broad Institute Genome Sequencing Center for Infectious Disease"/>
            <person name="Wu L."/>
            <person name="Ma J."/>
        </authorList>
    </citation>
    <scope>NUCLEOTIDE SEQUENCE [LARGE SCALE GENOMIC DNA]</scope>
    <source>
        <strain evidence="8">KCTC 23984</strain>
    </source>
</reference>
<organism evidence="7 8">
    <name type="scientific">Pontibacter toksunensis</name>
    <dbReference type="NCBI Taxonomy" id="1332631"/>
    <lineage>
        <taxon>Bacteria</taxon>
        <taxon>Pseudomonadati</taxon>
        <taxon>Bacteroidota</taxon>
        <taxon>Cytophagia</taxon>
        <taxon>Cytophagales</taxon>
        <taxon>Hymenobacteraceae</taxon>
        <taxon>Pontibacter</taxon>
    </lineage>
</organism>
<dbReference type="EMBL" id="JBHUOX010000021">
    <property type="protein sequence ID" value="MFD3002942.1"/>
    <property type="molecule type" value="Genomic_DNA"/>
</dbReference>
<dbReference type="Gene3D" id="2.115.10.20">
    <property type="entry name" value="Glycosyl hydrolase domain, family 43"/>
    <property type="match status" value="1"/>
</dbReference>
<evidence type="ECO:0000256" key="5">
    <source>
        <dbReference type="PIRNR" id="PIRNR026534"/>
    </source>
</evidence>
<keyword evidence="6" id="KW-0732">Signal</keyword>
<evidence type="ECO:0000256" key="3">
    <source>
        <dbReference type="ARBA" id="ARBA00022801"/>
    </source>
</evidence>
<feature type="chain" id="PRO_5047031104" evidence="6">
    <location>
        <begin position="30"/>
        <end position="347"/>
    </location>
</feature>
<sequence length="347" mass="39481">MICKQKQKQVLRLVALLLLWLAVWPLALAQNEQSKRIPVHDPVMIKQDDTYYLFATGRGIAVWSSKDMVNWEREKPVFEEAPAWGTDVAPGFKGHIWAPDIAYHNGQYYLYYSISAFGKNTSAIGVATNKTLNPNDPNFKWVDRGIVVQSVPGRDLWNAIDPNLIMDEQGQPWLSFGSFWNGLKIVKLEKDLLSVAKKPQEWHTIVKRERTDTLDDRSAGNAAVEAPFIFRKGDYYYLFASFDFCCRGPKSTYKMVVGRSKNITGPYVDKEGKKMTHGGGSLLLEGDKNWFGVGHNSVYNFDGQDYLVFHGYDAADEGKSKLRIEKLTWDKNGWPVVMKKQAEAKQK</sequence>
<feature type="signal peptide" evidence="6">
    <location>
        <begin position="1"/>
        <end position="29"/>
    </location>
</feature>
<dbReference type="PANTHER" id="PTHR43301">
    <property type="entry name" value="ARABINAN ENDO-1,5-ALPHA-L-ARABINOSIDASE"/>
    <property type="match status" value="1"/>
</dbReference>
<dbReference type="InterPro" id="IPR016840">
    <property type="entry name" value="Glyco_hydro_43_endo_a_Ara-ase"/>
</dbReference>
<comment type="similarity">
    <text evidence="2 5">Belongs to the glycosyl hydrolase 43 family.</text>
</comment>
<evidence type="ECO:0000256" key="6">
    <source>
        <dbReference type="SAM" id="SignalP"/>
    </source>
</evidence>
<dbReference type="Pfam" id="PF04616">
    <property type="entry name" value="Glyco_hydro_43"/>
    <property type="match status" value="1"/>
</dbReference>
<dbReference type="InterPro" id="IPR006710">
    <property type="entry name" value="Glyco_hydro_43"/>
</dbReference>
<dbReference type="PIRSF" id="PIRSF026534">
    <property type="entry name" value="Endo_alpha-L-arabinosidase"/>
    <property type="match status" value="1"/>
</dbReference>
<evidence type="ECO:0000256" key="2">
    <source>
        <dbReference type="ARBA" id="ARBA00009865"/>
    </source>
</evidence>
<dbReference type="Proteomes" id="UP001597641">
    <property type="component" value="Unassembled WGS sequence"/>
</dbReference>
<proteinExistence type="inferred from homology"/>
<accession>A0ABW6C0P4</accession>
<comment type="caution">
    <text evidence="7">The sequence shown here is derived from an EMBL/GenBank/DDBJ whole genome shotgun (WGS) entry which is preliminary data.</text>
</comment>
<keyword evidence="3 5" id="KW-0378">Hydrolase</keyword>
<evidence type="ECO:0000256" key="4">
    <source>
        <dbReference type="ARBA" id="ARBA00023295"/>
    </source>
</evidence>
<keyword evidence="8" id="KW-1185">Reference proteome</keyword>
<evidence type="ECO:0000256" key="1">
    <source>
        <dbReference type="ARBA" id="ARBA00004834"/>
    </source>
</evidence>
<dbReference type="PANTHER" id="PTHR43301:SF3">
    <property type="entry name" value="ARABINAN ENDO-1,5-ALPHA-L-ARABINOSIDASE A-RELATED"/>
    <property type="match status" value="1"/>
</dbReference>
<name>A0ABW6C0P4_9BACT</name>
<dbReference type="InterPro" id="IPR023296">
    <property type="entry name" value="Glyco_hydro_beta-prop_sf"/>
</dbReference>
<dbReference type="RefSeq" id="WP_377489327.1">
    <property type="nucleotide sequence ID" value="NZ_JBHUOX010000021.1"/>
</dbReference>
<keyword evidence="4 5" id="KW-0326">Glycosidase</keyword>